<protein>
    <submittedName>
        <fullName evidence="1">Uncharacterized protein</fullName>
    </submittedName>
</protein>
<name>A0AAD9XQ36_9ROSI</name>
<keyword evidence="2" id="KW-1185">Reference proteome</keyword>
<evidence type="ECO:0000313" key="1">
    <source>
        <dbReference type="EMBL" id="KAK2662978.1"/>
    </source>
</evidence>
<sequence>MRYWLEMFLMRKRQELFWEFLSVYPREDTLMWHFDKNGGFSVKSIHKMALATGVSVVPSCSKDSYVWWRKHWVLNLHSKIKIFCCKACLIEAGGLALMVLGLVVNGMHGVGVAVKDTAGSMLEAEAYVFNGVVDVDVAEMEAIWLRLPMDVDRGWMCVALELDALKVVNLCA</sequence>
<reference evidence="1" key="1">
    <citation type="journal article" date="2023" name="Plant J.">
        <title>Genome sequences and population genomics provide insights into the demographic history, inbreeding, and mutation load of two 'living fossil' tree species of Dipteronia.</title>
        <authorList>
            <person name="Feng Y."/>
            <person name="Comes H.P."/>
            <person name="Chen J."/>
            <person name="Zhu S."/>
            <person name="Lu R."/>
            <person name="Zhang X."/>
            <person name="Li P."/>
            <person name="Qiu J."/>
            <person name="Olsen K.M."/>
            <person name="Qiu Y."/>
        </authorList>
    </citation>
    <scope>NUCLEOTIDE SEQUENCE</scope>
    <source>
        <strain evidence="1">KIB01</strain>
    </source>
</reference>
<evidence type="ECO:0000313" key="2">
    <source>
        <dbReference type="Proteomes" id="UP001280121"/>
    </source>
</evidence>
<proteinExistence type="predicted"/>
<dbReference type="Proteomes" id="UP001280121">
    <property type="component" value="Unassembled WGS sequence"/>
</dbReference>
<accession>A0AAD9XQ36</accession>
<dbReference type="AlphaFoldDB" id="A0AAD9XQ36"/>
<dbReference type="EMBL" id="JANJYI010000001">
    <property type="protein sequence ID" value="KAK2662978.1"/>
    <property type="molecule type" value="Genomic_DNA"/>
</dbReference>
<comment type="caution">
    <text evidence="1">The sequence shown here is derived from an EMBL/GenBank/DDBJ whole genome shotgun (WGS) entry which is preliminary data.</text>
</comment>
<organism evidence="1 2">
    <name type="scientific">Dipteronia dyeriana</name>
    <dbReference type="NCBI Taxonomy" id="168575"/>
    <lineage>
        <taxon>Eukaryota</taxon>
        <taxon>Viridiplantae</taxon>
        <taxon>Streptophyta</taxon>
        <taxon>Embryophyta</taxon>
        <taxon>Tracheophyta</taxon>
        <taxon>Spermatophyta</taxon>
        <taxon>Magnoliopsida</taxon>
        <taxon>eudicotyledons</taxon>
        <taxon>Gunneridae</taxon>
        <taxon>Pentapetalae</taxon>
        <taxon>rosids</taxon>
        <taxon>malvids</taxon>
        <taxon>Sapindales</taxon>
        <taxon>Sapindaceae</taxon>
        <taxon>Hippocastanoideae</taxon>
        <taxon>Acereae</taxon>
        <taxon>Dipteronia</taxon>
    </lineage>
</organism>
<gene>
    <name evidence="1" type="ORF">Ddye_001552</name>
</gene>